<dbReference type="InterPro" id="IPR052472">
    <property type="entry name" value="MORN3"/>
</dbReference>
<dbReference type="AlphaFoldDB" id="A0A6P8S5R2"/>
<gene>
    <name evidence="7 8" type="primary">MORN3</name>
</gene>
<keyword evidence="3" id="KW-0968">Cytoplasmic vesicle</keyword>
<dbReference type="Gene3D" id="2.20.110.10">
    <property type="entry name" value="Histone H3 K4-specific methyltransferase SET7/9 N-terminal domain"/>
    <property type="match status" value="3"/>
</dbReference>
<evidence type="ECO:0000256" key="4">
    <source>
        <dbReference type="ARBA" id="ARBA00039854"/>
    </source>
</evidence>
<sequence>MPVYKNLRSIEPLWKEWDIKAQKTGLRHTVYFVNGDQYKGEWLDNLKHGKGTQIWRHNGAVYDGDWKFDKRNGFGTYSILNVVTGKYKKAYSGWWKNDKRHGYGTAFYSDTEYYEGDWKADKRSGWGRMYFSNGTIYEGEWAGDKYSGKGMLRLGNENRYEGSWKGGKKHGPGKYYYLDKGQLYEGVWVEDIPKCGTMIDYGREEAPSPPIYPIPELRTGYKPTFTMENILDSTRLYSNLNTFWKLRLDKFHVLKKEEGKPNGS</sequence>
<dbReference type="RefSeq" id="XP_033813156.1">
    <property type="nucleotide sequence ID" value="XM_033957265.1"/>
</dbReference>
<evidence type="ECO:0000256" key="2">
    <source>
        <dbReference type="ARBA" id="ARBA00022737"/>
    </source>
</evidence>
<evidence type="ECO:0000313" key="7">
    <source>
        <dbReference type="RefSeq" id="XP_033813156.1"/>
    </source>
</evidence>
<name>A0A6P8S5R2_GEOSA</name>
<dbReference type="CTD" id="283385"/>
<protein>
    <recommendedName>
        <fullName evidence="4">MORN repeat-containing protein 3</fullName>
    </recommendedName>
</protein>
<evidence type="ECO:0000313" key="6">
    <source>
        <dbReference type="Proteomes" id="UP000515159"/>
    </source>
</evidence>
<evidence type="ECO:0000256" key="3">
    <source>
        <dbReference type="ARBA" id="ARBA00023329"/>
    </source>
</evidence>
<dbReference type="Proteomes" id="UP000515159">
    <property type="component" value="Chromosome 8"/>
</dbReference>
<dbReference type="Pfam" id="PF02493">
    <property type="entry name" value="MORN"/>
    <property type="match status" value="6"/>
</dbReference>
<comment type="subcellular location">
    <subcellularLocation>
        <location evidence="1">Cytoplasmic vesicle</location>
        <location evidence="1">Secretory vesicle</location>
        <location evidence="1">Acrosome</location>
    </subcellularLocation>
</comment>
<dbReference type="OrthoDB" id="270720at2759"/>
<reference evidence="7 8" key="1">
    <citation type="submission" date="2025-04" db="UniProtKB">
        <authorList>
            <consortium name="RefSeq"/>
        </authorList>
    </citation>
    <scope>IDENTIFICATION</scope>
</reference>
<dbReference type="SMART" id="SM00698">
    <property type="entry name" value="MORN"/>
    <property type="match status" value="6"/>
</dbReference>
<dbReference type="SUPFAM" id="SSF82185">
    <property type="entry name" value="Histone H3 K4-specific methyltransferase SET7/9 N-terminal domain"/>
    <property type="match status" value="2"/>
</dbReference>
<dbReference type="PANTHER" id="PTHR46511">
    <property type="entry name" value="MORN REPEAT-CONTAINING PROTEIN 3"/>
    <property type="match status" value="1"/>
</dbReference>
<dbReference type="GO" id="GO:0001669">
    <property type="term" value="C:acrosomal vesicle"/>
    <property type="evidence" value="ECO:0007669"/>
    <property type="project" value="UniProtKB-SubCell"/>
</dbReference>
<evidence type="ECO:0000313" key="8">
    <source>
        <dbReference type="RefSeq" id="XP_033813157.1"/>
    </source>
</evidence>
<proteinExistence type="predicted"/>
<dbReference type="RefSeq" id="XP_033813157.1">
    <property type="nucleotide sequence ID" value="XM_033957266.1"/>
</dbReference>
<dbReference type="PANTHER" id="PTHR46511:SF1">
    <property type="entry name" value="MORN REPEAT-CONTAINING PROTEIN 3"/>
    <property type="match status" value="1"/>
</dbReference>
<dbReference type="KEGG" id="gsh:117366130"/>
<evidence type="ECO:0000256" key="5">
    <source>
        <dbReference type="ARBA" id="ARBA00045851"/>
    </source>
</evidence>
<keyword evidence="6" id="KW-1185">Reference proteome</keyword>
<evidence type="ECO:0000256" key="1">
    <source>
        <dbReference type="ARBA" id="ARBA00004218"/>
    </source>
</evidence>
<accession>A0A6P8S5R2</accession>
<organism evidence="6 8">
    <name type="scientific">Geotrypetes seraphini</name>
    <name type="common">Gaboon caecilian</name>
    <name type="synonym">Caecilia seraphini</name>
    <dbReference type="NCBI Taxonomy" id="260995"/>
    <lineage>
        <taxon>Eukaryota</taxon>
        <taxon>Metazoa</taxon>
        <taxon>Chordata</taxon>
        <taxon>Craniata</taxon>
        <taxon>Vertebrata</taxon>
        <taxon>Euteleostomi</taxon>
        <taxon>Amphibia</taxon>
        <taxon>Gymnophiona</taxon>
        <taxon>Geotrypetes</taxon>
    </lineage>
</organism>
<dbReference type="InterPro" id="IPR003409">
    <property type="entry name" value="MORN"/>
</dbReference>
<dbReference type="GeneID" id="117366130"/>
<keyword evidence="2" id="KW-0677">Repeat</keyword>
<comment type="function">
    <text evidence="5">Assembles a suppression complex (suppresome) by tethering SIRT1 and MDM2 to regulate composite modifications of p53/TP53. Confers both deacetylation-mediated functional inactivation, by SIRT1, and ubiquitination-dependent degradation, by MDM2, of p53/TP53, promoting a proliferative and cell survival behaviors. May play a role in the regulation of spermatogenesis.</text>
</comment>